<dbReference type="Pfam" id="PF13454">
    <property type="entry name" value="NAD_binding_9"/>
    <property type="match status" value="1"/>
</dbReference>
<dbReference type="Gene3D" id="3.50.50.60">
    <property type="entry name" value="FAD/NAD(P)-binding domain"/>
    <property type="match status" value="1"/>
</dbReference>
<dbReference type="InterPro" id="IPR038732">
    <property type="entry name" value="HpyO/CreE_NAD-binding"/>
</dbReference>
<proteinExistence type="predicted"/>
<dbReference type="PANTHER" id="PTHR40254:SF1">
    <property type="entry name" value="BLR0577 PROTEIN"/>
    <property type="match status" value="1"/>
</dbReference>
<dbReference type="InterPro" id="IPR052189">
    <property type="entry name" value="L-asp_N-monooxygenase_NS-form"/>
</dbReference>
<sequence>MQTTAVQPTLSVQEAPVAGTVGIIGLGSRGIGVLERLVTLAALPDRAGRRLVVEVVDPDGTGVGIHAVDQPDHLLLNTVCAQVSLFPEEATVGAAVGDRGPNLYEWVTARGLKVAEDGHTLGTEGRPVRPDDFLPRRVLGEYLRWFLRRLLDRVPANVELRFHRATATGLTTGPDDSRLITLDSGETLRVDTVFLTTGHTPPAAPDPGAPGATRRIHEIYPPADAFAAVTAGQTLALGGTGLSAMDVLASLTVGRGGRYEAVDGGLRYLPSGREPSVLLFSRTGIPFRARPADNRTGGPYRPVLFTPQTLDRLRAAGAGRPLDLHGDVLPLIRAEMRSAFHRLGAALAGGADAERTLTERLRAAADAGTLDDELNALDVEHAERFGHFDPQELLFPDSAEFDSADAYRKWYEERLRSDLVEARLGLGGSPVKAGLEVLRDLRDVVRHAVDFGGLDEHSHDEFYGSFTATLNRSVTGPQLDRHEELLALLEAGIVSVPFGPAPRVEWDGTVWRISSTRLGTGHEAPADWLAYATSGQPDVEATGSPLLAGLVASGRIRRHRPGALSSRGVDITADQHPVAADGRPDRKVRVLGPLCEGATFYNHYVPSPGGRNRALADADRCVTAVLAELDAATPTATPIETRTAIPAAPETPTATLAAPETPTATPNAAETPTEIITRSPAQ</sequence>
<accession>A0ABU4MSF1</accession>
<evidence type="ECO:0000313" key="4">
    <source>
        <dbReference type="Proteomes" id="UP001282474"/>
    </source>
</evidence>
<dbReference type="InterPro" id="IPR036188">
    <property type="entry name" value="FAD/NAD-bd_sf"/>
</dbReference>
<keyword evidence="4" id="KW-1185">Reference proteome</keyword>
<dbReference type="Proteomes" id="UP001282474">
    <property type="component" value="Unassembled WGS sequence"/>
</dbReference>
<dbReference type="EMBL" id="JARAWJ010000015">
    <property type="protein sequence ID" value="MDX3039707.1"/>
    <property type="molecule type" value="Genomic_DNA"/>
</dbReference>
<reference evidence="3 4" key="1">
    <citation type="journal article" date="2023" name="Microb. Genom.">
        <title>Mesoterricola silvestris gen. nov., sp. nov., Mesoterricola sediminis sp. nov., Geothrix oryzae sp. nov., Geothrix edaphica sp. nov., Geothrix rubra sp. nov., and Geothrix limicola sp. nov., six novel members of Acidobacteriota isolated from soils.</title>
        <authorList>
            <person name="Weisberg A.J."/>
            <person name="Pearce E."/>
            <person name="Kramer C.G."/>
            <person name="Chang J.H."/>
            <person name="Clarke C.R."/>
        </authorList>
    </citation>
    <scope>NUCLEOTIDE SEQUENCE [LARGE SCALE GENOMIC DNA]</scope>
    <source>
        <strain evidence="3 4">NE20-4-1</strain>
    </source>
</reference>
<organism evidence="3 4">
    <name type="scientific">Streptomyces caniscabiei</name>
    <dbReference type="NCBI Taxonomy" id="2746961"/>
    <lineage>
        <taxon>Bacteria</taxon>
        <taxon>Bacillati</taxon>
        <taxon>Actinomycetota</taxon>
        <taxon>Actinomycetes</taxon>
        <taxon>Kitasatosporales</taxon>
        <taxon>Streptomycetaceae</taxon>
        <taxon>Streptomyces</taxon>
    </lineage>
</organism>
<name>A0ABU4MSF1_9ACTN</name>
<protein>
    <submittedName>
        <fullName evidence="3">FAD/NAD(P)-binding protein</fullName>
    </submittedName>
</protein>
<feature type="region of interest" description="Disordered" evidence="1">
    <location>
        <begin position="641"/>
        <end position="682"/>
    </location>
</feature>
<evidence type="ECO:0000313" key="3">
    <source>
        <dbReference type="EMBL" id="MDX3039707.1"/>
    </source>
</evidence>
<dbReference type="SUPFAM" id="SSF51971">
    <property type="entry name" value="Nucleotide-binding domain"/>
    <property type="match status" value="1"/>
</dbReference>
<feature type="domain" description="FAD-dependent urate hydroxylase HpyO/Asp monooxygenase CreE-like FAD/NAD(P)-binding" evidence="2">
    <location>
        <begin position="23"/>
        <end position="199"/>
    </location>
</feature>
<feature type="compositionally biased region" description="Low complexity" evidence="1">
    <location>
        <begin position="641"/>
        <end position="674"/>
    </location>
</feature>
<comment type="caution">
    <text evidence="3">The sequence shown here is derived from an EMBL/GenBank/DDBJ whole genome shotgun (WGS) entry which is preliminary data.</text>
</comment>
<dbReference type="RefSeq" id="WP_177262068.1">
    <property type="nucleotide sequence ID" value="NZ_JABXWF010000014.1"/>
</dbReference>
<evidence type="ECO:0000256" key="1">
    <source>
        <dbReference type="SAM" id="MobiDB-lite"/>
    </source>
</evidence>
<dbReference type="PANTHER" id="PTHR40254">
    <property type="entry name" value="BLR0577 PROTEIN"/>
    <property type="match status" value="1"/>
</dbReference>
<evidence type="ECO:0000259" key="2">
    <source>
        <dbReference type="Pfam" id="PF13454"/>
    </source>
</evidence>
<gene>
    <name evidence="3" type="ORF">PV383_21370</name>
</gene>